<dbReference type="EMBL" id="JAUYVK010000010">
    <property type="protein sequence ID" value="MDP2490152.1"/>
    <property type="molecule type" value="Genomic_DNA"/>
</dbReference>
<comment type="caution">
    <text evidence="1">The sequence shown here is derived from an EMBL/GenBank/DDBJ whole genome shotgun (WGS) entry which is preliminary data.</text>
</comment>
<name>A0ABD5AB54_VIBSP</name>
<dbReference type="AlphaFoldDB" id="A0ABD5AB54"/>
<evidence type="ECO:0000313" key="1">
    <source>
        <dbReference type="EMBL" id="MDP2490152.1"/>
    </source>
</evidence>
<evidence type="ECO:0000313" key="2">
    <source>
        <dbReference type="Proteomes" id="UP001177883"/>
    </source>
</evidence>
<proteinExistence type="predicted"/>
<protein>
    <submittedName>
        <fullName evidence="1">Uncharacterized protein</fullName>
    </submittedName>
</protein>
<gene>
    <name evidence="1" type="ORF">Q8W38_12460</name>
</gene>
<dbReference type="RefSeq" id="WP_102492255.1">
    <property type="nucleotide sequence ID" value="NZ_JAKMXU010000031.1"/>
</dbReference>
<accession>A0ABD5AB54</accession>
<dbReference type="Proteomes" id="UP001177883">
    <property type="component" value="Unassembled WGS sequence"/>
</dbReference>
<reference evidence="1" key="1">
    <citation type="submission" date="2023-07" db="EMBL/GenBank/DDBJ databases">
        <title>Genome content predicts the carbon catabolic preferences of heterotrophic bacteria.</title>
        <authorList>
            <person name="Gralka M."/>
        </authorList>
    </citation>
    <scope>NUCLEOTIDE SEQUENCE</scope>
    <source>
        <strain evidence="1">6E03</strain>
    </source>
</reference>
<sequence>MKVWKLECILATIAVLLCILWLSNPEANLEPWLVLISFVLVLVDIWRRVSSSQEKEANVEEKILPISLPDSAIKKESEINSSSMTVVNGIFDEIVAGLNVEKYTKLQIEQFAKRNSGKKIDIKVRVSNIESTFKSVDSELILIFTAPQILDSFAMPRFYSATFDRKFEKDLSALSAGDIATISGELSFSDLIGDYKVSIKNTQLISFTKS</sequence>
<organism evidence="1 2">
    <name type="scientific">Vibrio splendidus</name>
    <dbReference type="NCBI Taxonomy" id="29497"/>
    <lineage>
        <taxon>Bacteria</taxon>
        <taxon>Pseudomonadati</taxon>
        <taxon>Pseudomonadota</taxon>
        <taxon>Gammaproteobacteria</taxon>
        <taxon>Vibrionales</taxon>
        <taxon>Vibrionaceae</taxon>
        <taxon>Vibrio</taxon>
    </lineage>
</organism>